<dbReference type="PANTHER" id="PTHR42832:SF3">
    <property type="entry name" value="L-GLUTAMINE--4-(METHYLSULFANYL)-2-OXOBUTANOATE AMINOTRANSFERASE"/>
    <property type="match status" value="1"/>
</dbReference>
<comment type="similarity">
    <text evidence="4">Belongs to the class-I pyridoxal-phosphate-dependent aminotransferase family.</text>
</comment>
<dbReference type="eggNOG" id="arCOG01133">
    <property type="taxonomic scope" value="Archaea"/>
</dbReference>
<dbReference type="HOGENOM" id="CLU_017584_4_5_2"/>
<evidence type="ECO:0000259" key="5">
    <source>
        <dbReference type="Pfam" id="PF00155"/>
    </source>
</evidence>
<dbReference type="PANTHER" id="PTHR42832">
    <property type="entry name" value="AMINO ACID AMINOTRANSFERASE"/>
    <property type="match status" value="1"/>
</dbReference>
<dbReference type="PROSITE" id="PS00105">
    <property type="entry name" value="AA_TRANSFER_CLASS_1"/>
    <property type="match status" value="1"/>
</dbReference>
<dbReference type="InterPro" id="IPR015424">
    <property type="entry name" value="PyrdxlP-dep_Trfase"/>
</dbReference>
<gene>
    <name evidence="6" type="ordered locus">Mevan_0840</name>
</gene>
<organism evidence="6 7">
    <name type="scientific">Methanococcus vannielii (strain ATCC 35089 / DSM 1224 / JCM 13029 / OCM 148 / SB)</name>
    <dbReference type="NCBI Taxonomy" id="406327"/>
    <lineage>
        <taxon>Archaea</taxon>
        <taxon>Methanobacteriati</taxon>
        <taxon>Methanobacteriota</taxon>
        <taxon>Methanomada group</taxon>
        <taxon>Methanococci</taxon>
        <taxon>Methanococcales</taxon>
        <taxon>Methanococcaceae</taxon>
        <taxon>Methanococcus</taxon>
    </lineage>
</organism>
<dbReference type="Pfam" id="PF00155">
    <property type="entry name" value="Aminotran_1_2"/>
    <property type="match status" value="1"/>
</dbReference>
<keyword evidence="2 4" id="KW-0032">Aminotransferase</keyword>
<accession>A6UQH4</accession>
<keyword evidence="7" id="KW-1185">Reference proteome</keyword>
<dbReference type="KEGG" id="mvn:Mevan_0840"/>
<evidence type="ECO:0000256" key="3">
    <source>
        <dbReference type="ARBA" id="ARBA00022679"/>
    </source>
</evidence>
<dbReference type="OrthoDB" id="372018at2157"/>
<proteinExistence type="inferred from homology"/>
<dbReference type="SUPFAM" id="SSF53383">
    <property type="entry name" value="PLP-dependent transferases"/>
    <property type="match status" value="1"/>
</dbReference>
<evidence type="ECO:0000256" key="2">
    <source>
        <dbReference type="ARBA" id="ARBA00022576"/>
    </source>
</evidence>
<dbReference type="CDD" id="cd00609">
    <property type="entry name" value="AAT_like"/>
    <property type="match status" value="1"/>
</dbReference>
<dbReference type="STRING" id="406327.Mevan_0840"/>
<evidence type="ECO:0000256" key="1">
    <source>
        <dbReference type="ARBA" id="ARBA00001933"/>
    </source>
</evidence>
<sequence length="416" mass="46789">MESYIQNLFSERLGGKNFGKEDVIYKFEKIKRAKKAAKLKFPNVELIDMGVGEPDEMADSSVVDVLCNESKKPENRGYSDNGVQELKDEIPIYMKEVFGVGELDPVNEVIHAIGSKPALAYITSVFINPGDVTLMTVPGYPVTATHTKWYGGSVEPLPLLEKNKFLPELDAISKEVKEKAKILYLNYPNNPTGAQATKKFYKKAVDFAFENDVVIVQDAAYAALTYGEKPLSFLSVNDAKEVGVEIHSFSKAYNMTGWRLAFVAGNELIVRGFATVKDNYDSGQFIPIQKAGIHCLRHPEITEKTRVKYERRLLKMVKILKEAGFNAKMPGGTFYLYVKAPIGTKGGAKFENAEEFSQYLIKEKLISTVPWDDAGHYFRMAACFEAFKNGEISVEEEDRILNEVKKRLTEVEFVFE</sequence>
<dbReference type="InterPro" id="IPR015422">
    <property type="entry name" value="PyrdxlP-dep_Trfase_small"/>
</dbReference>
<dbReference type="Gene3D" id="3.90.1150.10">
    <property type="entry name" value="Aspartate Aminotransferase, domain 1"/>
    <property type="match status" value="1"/>
</dbReference>
<reference evidence="6" key="1">
    <citation type="submission" date="2007-06" db="EMBL/GenBank/DDBJ databases">
        <title>Complete sequence of Methanococcus vannielii SB.</title>
        <authorList>
            <consortium name="US DOE Joint Genome Institute"/>
            <person name="Copeland A."/>
            <person name="Lucas S."/>
            <person name="Lapidus A."/>
            <person name="Barry K."/>
            <person name="Glavina del Rio T."/>
            <person name="Dalin E."/>
            <person name="Tice H."/>
            <person name="Pitluck S."/>
            <person name="Chain P."/>
            <person name="Malfatti S."/>
            <person name="Shin M."/>
            <person name="Vergez L."/>
            <person name="Schmutz J."/>
            <person name="Larimer F."/>
            <person name="Land M."/>
            <person name="Hauser L."/>
            <person name="Kyrpides N."/>
            <person name="Anderson I."/>
            <person name="Sieprawska-Lupa M."/>
            <person name="Whitman W.B."/>
            <person name="Richardson P."/>
        </authorList>
    </citation>
    <scope>NUCLEOTIDE SEQUENCE [LARGE SCALE GENOMIC DNA]</scope>
    <source>
        <strain evidence="6">SB</strain>
    </source>
</reference>
<evidence type="ECO:0000313" key="7">
    <source>
        <dbReference type="Proteomes" id="UP000001107"/>
    </source>
</evidence>
<dbReference type="GeneID" id="5325038"/>
<comment type="cofactor">
    <cofactor evidence="1 4">
        <name>pyridoxal 5'-phosphate</name>
        <dbReference type="ChEBI" id="CHEBI:597326"/>
    </cofactor>
</comment>
<dbReference type="GO" id="GO:0030170">
    <property type="term" value="F:pyridoxal phosphate binding"/>
    <property type="evidence" value="ECO:0007669"/>
    <property type="project" value="InterPro"/>
</dbReference>
<dbReference type="EC" id="2.6.1.-" evidence="4"/>
<protein>
    <recommendedName>
        <fullName evidence="4">Aminotransferase</fullName>
        <ecNumber evidence="4">2.6.1.-</ecNumber>
    </recommendedName>
</protein>
<keyword evidence="3 4" id="KW-0808">Transferase</keyword>
<dbReference type="RefSeq" id="WP_011972647.1">
    <property type="nucleotide sequence ID" value="NC_009634.1"/>
</dbReference>
<dbReference type="Proteomes" id="UP000001107">
    <property type="component" value="Chromosome"/>
</dbReference>
<dbReference type="AlphaFoldDB" id="A6UQH4"/>
<dbReference type="NCBIfam" id="NF004937">
    <property type="entry name" value="PRK06290.1"/>
    <property type="match status" value="1"/>
</dbReference>
<dbReference type="GO" id="GO:0008483">
    <property type="term" value="F:transaminase activity"/>
    <property type="evidence" value="ECO:0007669"/>
    <property type="project" value="UniProtKB-KW"/>
</dbReference>
<dbReference type="InterPro" id="IPR004839">
    <property type="entry name" value="Aminotransferase_I/II_large"/>
</dbReference>
<feature type="domain" description="Aminotransferase class I/classII large" evidence="5">
    <location>
        <begin position="45"/>
        <end position="370"/>
    </location>
</feature>
<evidence type="ECO:0000256" key="4">
    <source>
        <dbReference type="RuleBase" id="RU000481"/>
    </source>
</evidence>
<dbReference type="EMBL" id="CP000742">
    <property type="protein sequence ID" value="ABR54746.1"/>
    <property type="molecule type" value="Genomic_DNA"/>
</dbReference>
<dbReference type="InterPro" id="IPR004838">
    <property type="entry name" value="NHTrfase_class1_PyrdxlP-BS"/>
</dbReference>
<name>A6UQH4_METVS</name>
<dbReference type="Gene3D" id="3.40.640.10">
    <property type="entry name" value="Type I PLP-dependent aspartate aminotransferase-like (Major domain)"/>
    <property type="match status" value="1"/>
</dbReference>
<dbReference type="InterPro" id="IPR050881">
    <property type="entry name" value="LL-DAP_aminotransferase"/>
</dbReference>
<dbReference type="InterPro" id="IPR015421">
    <property type="entry name" value="PyrdxlP-dep_Trfase_major"/>
</dbReference>
<evidence type="ECO:0000313" key="6">
    <source>
        <dbReference type="EMBL" id="ABR54746.1"/>
    </source>
</evidence>